<gene>
    <name evidence="2" type="ORF">HZF10_06190</name>
</gene>
<dbReference type="Pfam" id="PF06114">
    <property type="entry name" value="Peptidase_M78"/>
    <property type="match status" value="1"/>
</dbReference>
<protein>
    <submittedName>
        <fullName evidence="2">ImmA/IrrE family metallo-endopeptidase</fullName>
    </submittedName>
</protein>
<dbReference type="RefSeq" id="WP_176005313.1">
    <property type="nucleotide sequence ID" value="NZ_JABWMI010000006.1"/>
</dbReference>
<keyword evidence="3" id="KW-1185">Reference proteome</keyword>
<organism evidence="2 3">
    <name type="scientific">Flavobacterium agri</name>
    <dbReference type="NCBI Taxonomy" id="2743471"/>
    <lineage>
        <taxon>Bacteria</taxon>
        <taxon>Pseudomonadati</taxon>
        <taxon>Bacteroidota</taxon>
        <taxon>Flavobacteriia</taxon>
        <taxon>Flavobacteriales</taxon>
        <taxon>Flavobacteriaceae</taxon>
        <taxon>Flavobacterium</taxon>
    </lineage>
</organism>
<dbReference type="InterPro" id="IPR010359">
    <property type="entry name" value="IrrE_HExxH"/>
</dbReference>
<dbReference type="Gene3D" id="1.10.10.2910">
    <property type="match status" value="1"/>
</dbReference>
<evidence type="ECO:0000313" key="2">
    <source>
        <dbReference type="EMBL" id="NYA70504.1"/>
    </source>
</evidence>
<accession>A0A7Y9C5K4</accession>
<dbReference type="PANTHER" id="PTHR43236">
    <property type="entry name" value="ANTITOXIN HIGA1"/>
    <property type="match status" value="1"/>
</dbReference>
<comment type="caution">
    <text evidence="2">The sequence shown here is derived from an EMBL/GenBank/DDBJ whole genome shotgun (WGS) entry which is preliminary data.</text>
</comment>
<dbReference type="PANTHER" id="PTHR43236:SF1">
    <property type="entry name" value="BLL7220 PROTEIN"/>
    <property type="match status" value="1"/>
</dbReference>
<dbReference type="AlphaFoldDB" id="A0A7Y9C5K4"/>
<feature type="domain" description="IrrE N-terminal-like" evidence="1">
    <location>
        <begin position="88"/>
        <end position="179"/>
    </location>
</feature>
<evidence type="ECO:0000313" key="3">
    <source>
        <dbReference type="Proteomes" id="UP000535020"/>
    </source>
</evidence>
<reference evidence="2 3" key="1">
    <citation type="submission" date="2020-07" db="EMBL/GenBank/DDBJ databases">
        <authorList>
            <person name="Sun Q."/>
        </authorList>
    </citation>
    <scope>NUCLEOTIDE SEQUENCE [LARGE SCALE GENOMIC DNA]</scope>
    <source>
        <strain evidence="2 3">MAH-1</strain>
    </source>
</reference>
<proteinExistence type="predicted"/>
<dbReference type="InterPro" id="IPR052345">
    <property type="entry name" value="Rad_response_metalloprotease"/>
</dbReference>
<sequence length="278" mass="32643">MKTRKMHNKSKGDFLTDFQKDNIESLAEYVADYYCPKGAVNPEIIAEQSKISFSYGNYGDSFDGLLEHEYGKFHIYINNDRLVHPYTERARFTFAHEIGHYYIDHHRNALAQGLAPSHPSFTGFVSDNLVEREADFFASCLLLPKNRFKQDCFRRKFEFKLIQELSKKYQTSLTATALRYATIGCSPIMVVYSVSNTIKWYWYTYDFPFWSLKHGKLRVPEDTAAGEYFSKGKEYTSSEIVFADDWFNIKFESDMSRQFFEHCVYGKQQNVLSIIWEK</sequence>
<dbReference type="EMBL" id="JACBJI010000002">
    <property type="protein sequence ID" value="NYA70504.1"/>
    <property type="molecule type" value="Genomic_DNA"/>
</dbReference>
<evidence type="ECO:0000259" key="1">
    <source>
        <dbReference type="Pfam" id="PF06114"/>
    </source>
</evidence>
<dbReference type="Proteomes" id="UP000535020">
    <property type="component" value="Unassembled WGS sequence"/>
</dbReference>
<name>A0A7Y9C5K4_9FLAO</name>